<proteinExistence type="predicted"/>
<protein>
    <submittedName>
        <fullName evidence="1">DUF4154 domain-containing protein</fullName>
    </submittedName>
</protein>
<accession>A0A6L6PVS5</accession>
<comment type="caution">
    <text evidence="1">The sequence shown here is derived from an EMBL/GenBank/DDBJ whole genome shotgun (WGS) entry which is preliminary data.</text>
</comment>
<dbReference type="OrthoDB" id="277577at2"/>
<sequence>MASASVALFTSCSAYLDRAHSSPATQIGKSPTIKLQASNDAQTSLIRCTHVRWSDTIVDAAQRCRAQSDCRFLGRLSMAYLPPRYLFQLWSLLLALTCLPIFAYADPSGPVERQIKAAYLYKFAGFVEWPEGSFVRPDSPVVIGVMAADALADQLEQTVAGHTANGRPLVVRKLKKGEAPGNVHILFLGAMDKAALAEVMNATRNQPLLTVSDSEEAYAYGSMINFVVADDRLRFEVALKPAATARIRISARMLSAAYRVNTGAS</sequence>
<dbReference type="Proteomes" id="UP000484015">
    <property type="component" value="Unassembled WGS sequence"/>
</dbReference>
<evidence type="ECO:0000313" key="1">
    <source>
        <dbReference type="EMBL" id="MTW01118.1"/>
    </source>
</evidence>
<dbReference type="InterPro" id="IPR025293">
    <property type="entry name" value="YfiR/HmsC-like"/>
</dbReference>
<reference evidence="1 2" key="1">
    <citation type="submission" date="2019-11" db="EMBL/GenBank/DDBJ databases">
        <title>Type strains purchased from KCTC, JCM and DSMZ.</title>
        <authorList>
            <person name="Lu H."/>
        </authorList>
    </citation>
    <scope>NUCLEOTIDE SEQUENCE [LARGE SCALE GENOMIC DNA]</scope>
    <source>
        <strain evidence="1 2">KCTC 42409</strain>
    </source>
</reference>
<evidence type="ECO:0000313" key="2">
    <source>
        <dbReference type="Proteomes" id="UP000484015"/>
    </source>
</evidence>
<dbReference type="EMBL" id="WNLA01000001">
    <property type="protein sequence ID" value="MTW01118.1"/>
    <property type="molecule type" value="Genomic_DNA"/>
</dbReference>
<organism evidence="1 2">
    <name type="scientific">Pseudoduganella ginsengisoli</name>
    <dbReference type="NCBI Taxonomy" id="1462440"/>
    <lineage>
        <taxon>Bacteria</taxon>
        <taxon>Pseudomonadati</taxon>
        <taxon>Pseudomonadota</taxon>
        <taxon>Betaproteobacteria</taxon>
        <taxon>Burkholderiales</taxon>
        <taxon>Oxalobacteraceae</taxon>
        <taxon>Telluria group</taxon>
        <taxon>Pseudoduganella</taxon>
    </lineage>
</organism>
<keyword evidence="2" id="KW-1185">Reference proteome</keyword>
<dbReference type="AlphaFoldDB" id="A0A6L6PVS5"/>
<gene>
    <name evidence="1" type="ORF">GM668_03350</name>
</gene>
<name>A0A6L6PVS5_9BURK</name>
<dbReference type="Pfam" id="PF13689">
    <property type="entry name" value="DUF4154"/>
    <property type="match status" value="1"/>
</dbReference>